<dbReference type="Proteomes" id="UP001159363">
    <property type="component" value="Chromosome 3"/>
</dbReference>
<gene>
    <name evidence="1" type="ORF">PR048_008898</name>
</gene>
<protein>
    <submittedName>
        <fullName evidence="1">Uncharacterized protein</fullName>
    </submittedName>
</protein>
<sequence length="80" mass="9010">MELVANWGSRVETMVTEFKETALRVCTTPQEQGAIALIQHLATVCFTQGINNERIQTILRHKSSQIETLRRAVEAALEEV</sequence>
<dbReference type="EMBL" id="JARBHB010000003">
    <property type="protein sequence ID" value="KAJ8889399.1"/>
    <property type="molecule type" value="Genomic_DNA"/>
</dbReference>
<evidence type="ECO:0000313" key="2">
    <source>
        <dbReference type="Proteomes" id="UP001159363"/>
    </source>
</evidence>
<accession>A0ABQ9HYF3</accession>
<name>A0ABQ9HYF3_9NEOP</name>
<organism evidence="1 2">
    <name type="scientific">Dryococelus australis</name>
    <dbReference type="NCBI Taxonomy" id="614101"/>
    <lineage>
        <taxon>Eukaryota</taxon>
        <taxon>Metazoa</taxon>
        <taxon>Ecdysozoa</taxon>
        <taxon>Arthropoda</taxon>
        <taxon>Hexapoda</taxon>
        <taxon>Insecta</taxon>
        <taxon>Pterygota</taxon>
        <taxon>Neoptera</taxon>
        <taxon>Polyneoptera</taxon>
        <taxon>Phasmatodea</taxon>
        <taxon>Verophasmatodea</taxon>
        <taxon>Anareolatae</taxon>
        <taxon>Phasmatidae</taxon>
        <taxon>Eurycanthinae</taxon>
        <taxon>Dryococelus</taxon>
    </lineage>
</organism>
<proteinExistence type="predicted"/>
<reference evidence="1 2" key="1">
    <citation type="submission" date="2023-02" db="EMBL/GenBank/DDBJ databases">
        <title>LHISI_Scaffold_Assembly.</title>
        <authorList>
            <person name="Stuart O.P."/>
            <person name="Cleave R."/>
            <person name="Magrath M.J.L."/>
            <person name="Mikheyev A.S."/>
        </authorList>
    </citation>
    <scope>NUCLEOTIDE SEQUENCE [LARGE SCALE GENOMIC DNA]</scope>
    <source>
        <strain evidence="1">Daus_M_001</strain>
        <tissue evidence="1">Leg muscle</tissue>
    </source>
</reference>
<evidence type="ECO:0000313" key="1">
    <source>
        <dbReference type="EMBL" id="KAJ8889399.1"/>
    </source>
</evidence>
<keyword evidence="2" id="KW-1185">Reference proteome</keyword>
<comment type="caution">
    <text evidence="1">The sequence shown here is derived from an EMBL/GenBank/DDBJ whole genome shotgun (WGS) entry which is preliminary data.</text>
</comment>